<evidence type="ECO:0000256" key="1">
    <source>
        <dbReference type="SAM" id="MobiDB-lite"/>
    </source>
</evidence>
<dbReference type="EMBL" id="JAGMUU010000016">
    <property type="protein sequence ID" value="KAH7136694.1"/>
    <property type="molecule type" value="Genomic_DNA"/>
</dbReference>
<sequence length="225" mass="25705">MSVSNYLEHFKPGNVRAREAEYQSLWQACERTSRKQEYLSAGMPIRLALLRNSLTSLLEKRRNDGKQMCGIDVDQMIERHLKREAQQCRPKNKRRNRARSQTEDYNDNEAPPAIPAPLPQAPVLEYDHTPHYPLPPKDGAGPAEYLPQILDNGHSNTTLFNELAACRADRCALWRRVGDLEEELARTAHHISILFAERHPEMVMPQTPDTMDLADQDDLLQGGDI</sequence>
<comment type="caution">
    <text evidence="2">The sequence shown here is derived from an EMBL/GenBank/DDBJ whole genome shotgun (WGS) entry which is preliminary data.</text>
</comment>
<organism evidence="2 3">
    <name type="scientific">Dactylonectria estremocensis</name>
    <dbReference type="NCBI Taxonomy" id="1079267"/>
    <lineage>
        <taxon>Eukaryota</taxon>
        <taxon>Fungi</taxon>
        <taxon>Dikarya</taxon>
        <taxon>Ascomycota</taxon>
        <taxon>Pezizomycotina</taxon>
        <taxon>Sordariomycetes</taxon>
        <taxon>Hypocreomycetidae</taxon>
        <taxon>Hypocreales</taxon>
        <taxon>Nectriaceae</taxon>
        <taxon>Dactylonectria</taxon>
    </lineage>
</organism>
<evidence type="ECO:0000313" key="3">
    <source>
        <dbReference type="Proteomes" id="UP000717696"/>
    </source>
</evidence>
<keyword evidence="3" id="KW-1185">Reference proteome</keyword>
<feature type="region of interest" description="Disordered" evidence="1">
    <location>
        <begin position="85"/>
        <end position="113"/>
    </location>
</feature>
<protein>
    <submittedName>
        <fullName evidence="2">Uncharacterized protein</fullName>
    </submittedName>
</protein>
<dbReference type="Proteomes" id="UP000717696">
    <property type="component" value="Unassembled WGS sequence"/>
</dbReference>
<evidence type="ECO:0000313" key="2">
    <source>
        <dbReference type="EMBL" id="KAH7136694.1"/>
    </source>
</evidence>
<dbReference type="OrthoDB" id="5135153at2759"/>
<reference evidence="2" key="1">
    <citation type="journal article" date="2021" name="Nat. Commun.">
        <title>Genetic determinants of endophytism in the Arabidopsis root mycobiome.</title>
        <authorList>
            <person name="Mesny F."/>
            <person name="Miyauchi S."/>
            <person name="Thiergart T."/>
            <person name="Pickel B."/>
            <person name="Atanasova L."/>
            <person name="Karlsson M."/>
            <person name="Huettel B."/>
            <person name="Barry K.W."/>
            <person name="Haridas S."/>
            <person name="Chen C."/>
            <person name="Bauer D."/>
            <person name="Andreopoulos W."/>
            <person name="Pangilinan J."/>
            <person name="LaButti K."/>
            <person name="Riley R."/>
            <person name="Lipzen A."/>
            <person name="Clum A."/>
            <person name="Drula E."/>
            <person name="Henrissat B."/>
            <person name="Kohler A."/>
            <person name="Grigoriev I.V."/>
            <person name="Martin F.M."/>
            <person name="Hacquard S."/>
        </authorList>
    </citation>
    <scope>NUCLEOTIDE SEQUENCE</scope>
    <source>
        <strain evidence="2">MPI-CAGE-AT-0021</strain>
    </source>
</reference>
<accession>A0A9P9EGI3</accession>
<feature type="region of interest" description="Disordered" evidence="1">
    <location>
        <begin position="206"/>
        <end position="225"/>
    </location>
</feature>
<dbReference type="AlphaFoldDB" id="A0A9P9EGI3"/>
<name>A0A9P9EGI3_9HYPO</name>
<proteinExistence type="predicted"/>
<gene>
    <name evidence="2" type="ORF">B0J13DRAFT_79900</name>
</gene>